<name>A0A0D3F4J4_9ORYZ</name>
<dbReference type="EnsemblPlants" id="OBART02G14900.2">
    <property type="protein sequence ID" value="OBART02G14900.2"/>
    <property type="gene ID" value="OBART02G14900"/>
</dbReference>
<proteinExistence type="predicted"/>
<dbReference type="Proteomes" id="UP000026960">
    <property type="component" value="Chromosome 2"/>
</dbReference>
<accession>A0A0D3F4J4</accession>
<evidence type="ECO:0000313" key="1">
    <source>
        <dbReference type="EnsemblPlants" id="OBART02G14900.2"/>
    </source>
</evidence>
<evidence type="ECO:0000313" key="2">
    <source>
        <dbReference type="Proteomes" id="UP000026960"/>
    </source>
</evidence>
<dbReference type="Gramene" id="OBART02G14900.2">
    <property type="protein sequence ID" value="OBART02G14900.2"/>
    <property type="gene ID" value="OBART02G14900"/>
</dbReference>
<sequence>MHPQGLPPPICPEHANADVMLLRSISGISSTTNIDSGSDKYSCIVQAKVQQNHEYKQRKDASIYNCHRSHELLWTHGRSCIHLIGDHLLAMKDIFEVLLVKI</sequence>
<dbReference type="AlphaFoldDB" id="A0A0D3F4J4"/>
<keyword evidence="2" id="KW-1185">Reference proteome</keyword>
<protein>
    <submittedName>
        <fullName evidence="1">Uncharacterized protein</fullName>
    </submittedName>
</protein>
<reference evidence="1" key="2">
    <citation type="submission" date="2015-03" db="UniProtKB">
        <authorList>
            <consortium name="EnsemblPlants"/>
        </authorList>
    </citation>
    <scope>IDENTIFICATION</scope>
</reference>
<reference evidence="1" key="1">
    <citation type="journal article" date="2009" name="Rice">
        <title>De Novo Next Generation Sequencing of Plant Genomes.</title>
        <authorList>
            <person name="Rounsley S."/>
            <person name="Marri P.R."/>
            <person name="Yu Y."/>
            <person name="He R."/>
            <person name="Sisneros N."/>
            <person name="Goicoechea J.L."/>
            <person name="Lee S.J."/>
            <person name="Angelova A."/>
            <person name="Kudrna D."/>
            <person name="Luo M."/>
            <person name="Affourtit J."/>
            <person name="Desany B."/>
            <person name="Knight J."/>
            <person name="Niazi F."/>
            <person name="Egholm M."/>
            <person name="Wing R.A."/>
        </authorList>
    </citation>
    <scope>NUCLEOTIDE SEQUENCE [LARGE SCALE GENOMIC DNA]</scope>
    <source>
        <strain evidence="1">cv. IRGC 105608</strain>
    </source>
</reference>
<organism evidence="1">
    <name type="scientific">Oryza barthii</name>
    <dbReference type="NCBI Taxonomy" id="65489"/>
    <lineage>
        <taxon>Eukaryota</taxon>
        <taxon>Viridiplantae</taxon>
        <taxon>Streptophyta</taxon>
        <taxon>Embryophyta</taxon>
        <taxon>Tracheophyta</taxon>
        <taxon>Spermatophyta</taxon>
        <taxon>Magnoliopsida</taxon>
        <taxon>Liliopsida</taxon>
        <taxon>Poales</taxon>
        <taxon>Poaceae</taxon>
        <taxon>BOP clade</taxon>
        <taxon>Oryzoideae</taxon>
        <taxon>Oryzeae</taxon>
        <taxon>Oryzinae</taxon>
        <taxon>Oryza</taxon>
    </lineage>
</organism>